<name>A0A499S9Y6_STAAU</name>
<dbReference type="Gene3D" id="3.40.50.150">
    <property type="entry name" value="Vaccinia Virus protein VP39"/>
    <property type="match status" value="1"/>
</dbReference>
<dbReference type="InterPro" id="IPR029063">
    <property type="entry name" value="SAM-dependent_MTases_sf"/>
</dbReference>
<evidence type="ECO:0000256" key="1">
    <source>
        <dbReference type="PIRSR" id="PIRSR018249-1"/>
    </source>
</evidence>
<dbReference type="InterPro" id="IPR016718">
    <property type="entry name" value="rRNA_m1G-MeTrfase_A_prd"/>
</dbReference>
<dbReference type="PIRSF" id="PIRSF018249">
    <property type="entry name" value="MyrA_prd"/>
    <property type="match status" value="1"/>
</dbReference>
<keyword evidence="1" id="KW-0862">Zinc</keyword>
<keyword evidence="5" id="KW-0489">Methyltransferase</keyword>
<accession>A0A499S9Y6</accession>
<evidence type="ECO:0000259" key="4">
    <source>
        <dbReference type="Pfam" id="PF21302"/>
    </source>
</evidence>
<feature type="binding site" evidence="2">
    <location>
        <position position="70"/>
    </location>
    <ligand>
        <name>S-adenosyl-L-methionine</name>
        <dbReference type="ChEBI" id="CHEBI:59789"/>
    </ligand>
</feature>
<dbReference type="Pfam" id="PF13847">
    <property type="entry name" value="Methyltransf_31"/>
    <property type="match status" value="1"/>
</dbReference>
<dbReference type="GO" id="GO:0046872">
    <property type="term" value="F:metal ion binding"/>
    <property type="evidence" value="ECO:0007669"/>
    <property type="project" value="UniProtKB-KW"/>
</dbReference>
<feature type="domain" description="Methyltransferase" evidence="3">
    <location>
        <begin position="88"/>
        <end position="184"/>
    </location>
</feature>
<dbReference type="GO" id="GO:0032259">
    <property type="term" value="P:methylation"/>
    <property type="evidence" value="ECO:0007669"/>
    <property type="project" value="UniProtKB-KW"/>
</dbReference>
<geneLocation type="plasmid" evidence="5">
    <name>pRIVM1295-2</name>
</geneLocation>
<organism evidence="5">
    <name type="scientific">Staphylococcus aureus</name>
    <dbReference type="NCBI Taxonomy" id="1280"/>
    <lineage>
        <taxon>Bacteria</taxon>
        <taxon>Bacillati</taxon>
        <taxon>Bacillota</taxon>
        <taxon>Bacilli</taxon>
        <taxon>Bacillales</taxon>
        <taxon>Staphylococcaceae</taxon>
        <taxon>Staphylococcus</taxon>
    </lineage>
</organism>
<reference evidence="5" key="1">
    <citation type="journal article" date="2019" name="Front. Microbiol.">
        <title>Prevalence of Antibiotic and Heavy Metal Resistance Determinants and Virulence-Related Genetic Elements in Plasmids of Staphylococcus aureus.</title>
        <authorList>
            <person name="Bukowski M."/>
            <person name="Piwowarczyk R."/>
            <person name="Madry A."/>
            <person name="Zagorski-Przybylo R."/>
            <person name="Hydzik M."/>
            <person name="Wladyka B."/>
        </authorList>
    </citation>
    <scope>NUCLEOTIDE SEQUENCE</scope>
    <source>
        <strain evidence="5">Ph1</strain>
        <plasmid evidence="5">pRIVM1295-2</plasmid>
    </source>
</reference>
<keyword evidence="1" id="KW-0479">Metal-binding</keyword>
<gene>
    <name evidence="5" type="ORF">D0Y80_o00005</name>
</gene>
<dbReference type="Pfam" id="PF21302">
    <property type="entry name" value="Zn_ribbon_RlmA"/>
    <property type="match status" value="1"/>
</dbReference>
<feature type="binding site" evidence="1">
    <location>
        <position position="27"/>
    </location>
    <ligand>
        <name>Zn(2+)</name>
        <dbReference type="ChEBI" id="CHEBI:29105"/>
    </ligand>
</feature>
<dbReference type="InterPro" id="IPR025714">
    <property type="entry name" value="Methyltranfer_dom"/>
</dbReference>
<feature type="binding site" evidence="1">
    <location>
        <position position="31"/>
    </location>
    <ligand>
        <name>Zn(2+)</name>
        <dbReference type="ChEBI" id="CHEBI:29105"/>
    </ligand>
</feature>
<evidence type="ECO:0000259" key="3">
    <source>
        <dbReference type="Pfam" id="PF13847"/>
    </source>
</evidence>
<proteinExistence type="predicted"/>
<dbReference type="AlphaFoldDB" id="A0A499S9Y6"/>
<sequence length="279" mass="31894">MIGGVNMFFKCSICDEKLKRGYKTLACENNHTFDIAKEGYSNLISGHKKSKYDKKLFIARRELNDSSNLYSILISKIIEIIKKYEIKTKNNVIDVGTGEGYILNEISKTFLGENEFLGIDIAKEGVKKAAKSYKNINWLVADLADIPVMNGNVDFLINVLSPSNYDEFKRVLDKEGKLIKIIPNSDYLKEIRNIVFSNHKNKDYDNSEVIDLFEANFNKIEMIDISYKVKLNKEELNKLLDMTPLTWNLSDVEKEGIIKKNLSEITMSFKVLVGGFKTS</sequence>
<dbReference type="SUPFAM" id="SSF53335">
    <property type="entry name" value="S-adenosyl-L-methionine-dependent methyltransferases"/>
    <property type="match status" value="1"/>
</dbReference>
<dbReference type="InterPro" id="IPR048647">
    <property type="entry name" value="RlmA_N"/>
</dbReference>
<feature type="domain" description="23S rRNA (guanine(745)-N(1))-methyltransferase N-terminal" evidence="4">
    <location>
        <begin position="9"/>
        <end position="50"/>
    </location>
</feature>
<keyword evidence="5" id="KW-0614">Plasmid</keyword>
<dbReference type="CDD" id="cd02440">
    <property type="entry name" value="AdoMet_MTases"/>
    <property type="match status" value="1"/>
</dbReference>
<dbReference type="EMBL" id="MH785226">
    <property type="protein sequence ID" value="AYK27771.1"/>
    <property type="molecule type" value="Genomic_DNA"/>
</dbReference>
<protein>
    <submittedName>
        <fullName evidence="5">23S rRNA methyltransferase A</fullName>
    </submittedName>
</protein>
<keyword evidence="5" id="KW-0808">Transferase</keyword>
<feature type="binding site" evidence="2">
    <location>
        <position position="187"/>
    </location>
    <ligand>
        <name>S-adenosyl-L-methionine</name>
        <dbReference type="ChEBI" id="CHEBI:59789"/>
    </ligand>
</feature>
<keyword evidence="2" id="KW-0949">S-adenosyl-L-methionine</keyword>
<evidence type="ECO:0000313" key="5">
    <source>
        <dbReference type="EMBL" id="AYK27771.1"/>
    </source>
</evidence>
<dbReference type="GO" id="GO:0008168">
    <property type="term" value="F:methyltransferase activity"/>
    <property type="evidence" value="ECO:0007669"/>
    <property type="project" value="UniProtKB-KW"/>
</dbReference>
<feature type="binding site" evidence="2">
    <location>
        <begin position="99"/>
        <end position="100"/>
    </location>
    <ligand>
        <name>S-adenosyl-L-methionine</name>
        <dbReference type="ChEBI" id="CHEBI:59789"/>
    </ligand>
</feature>
<evidence type="ECO:0000256" key="2">
    <source>
        <dbReference type="PIRSR" id="PIRSR018249-2"/>
    </source>
</evidence>